<proteinExistence type="predicted"/>
<dbReference type="Gene3D" id="3.40.50.1820">
    <property type="entry name" value="alpha/beta hydrolase"/>
    <property type="match status" value="1"/>
</dbReference>
<organism evidence="1 2">
    <name type="scientific">Candidatus Kaiserbacteria bacterium RIFCSPHIGHO2_02_FULL_49_11</name>
    <dbReference type="NCBI Taxonomy" id="1798489"/>
    <lineage>
        <taxon>Bacteria</taxon>
        <taxon>Candidatus Kaiseribacteriota</taxon>
    </lineage>
</organism>
<comment type="caution">
    <text evidence="1">The sequence shown here is derived from an EMBL/GenBank/DDBJ whole genome shotgun (WGS) entry which is preliminary data.</text>
</comment>
<accession>A0A1F6D1C2</accession>
<dbReference type="Proteomes" id="UP000177659">
    <property type="component" value="Unassembled WGS sequence"/>
</dbReference>
<reference evidence="1 2" key="1">
    <citation type="journal article" date="2016" name="Nat. Commun.">
        <title>Thousands of microbial genomes shed light on interconnected biogeochemical processes in an aquifer system.</title>
        <authorList>
            <person name="Anantharaman K."/>
            <person name="Brown C.T."/>
            <person name="Hug L.A."/>
            <person name="Sharon I."/>
            <person name="Castelle C.J."/>
            <person name="Probst A.J."/>
            <person name="Thomas B.C."/>
            <person name="Singh A."/>
            <person name="Wilkins M.J."/>
            <person name="Karaoz U."/>
            <person name="Brodie E.L."/>
            <person name="Williams K.H."/>
            <person name="Hubbard S.S."/>
            <person name="Banfield J.F."/>
        </authorList>
    </citation>
    <scope>NUCLEOTIDE SEQUENCE [LARGE SCALE GENOMIC DNA]</scope>
</reference>
<dbReference type="EMBL" id="MFLC01000008">
    <property type="protein sequence ID" value="OGG55238.1"/>
    <property type="molecule type" value="Genomic_DNA"/>
</dbReference>
<dbReference type="InterPro" id="IPR029058">
    <property type="entry name" value="AB_hydrolase_fold"/>
</dbReference>
<dbReference type="SUPFAM" id="SSF53474">
    <property type="entry name" value="alpha/beta-Hydrolases"/>
    <property type="match status" value="1"/>
</dbReference>
<dbReference type="AlphaFoldDB" id="A0A1F6D1C2"/>
<gene>
    <name evidence="1" type="ORF">A3D62_01475</name>
</gene>
<evidence type="ECO:0008006" key="3">
    <source>
        <dbReference type="Google" id="ProtNLM"/>
    </source>
</evidence>
<evidence type="ECO:0000313" key="1">
    <source>
        <dbReference type="EMBL" id="OGG55238.1"/>
    </source>
</evidence>
<name>A0A1F6D1C2_9BACT</name>
<sequence>MRQSIPGREARTLAFAPPKFVGYTTPTHYIFGKSDAWVAPRAHIAFATKIGKHSKTTVSVLGSAGHLTLASENRHDVAKIIQKWIADLTSS</sequence>
<evidence type="ECO:0000313" key="2">
    <source>
        <dbReference type="Proteomes" id="UP000177659"/>
    </source>
</evidence>
<protein>
    <recommendedName>
        <fullName evidence="3">Peptidase S33 tripeptidyl aminopeptidase-like C-terminal domain-containing protein</fullName>
    </recommendedName>
</protein>